<dbReference type="InterPro" id="IPR003661">
    <property type="entry name" value="HisK_dim/P_dom"/>
</dbReference>
<dbReference type="Gene3D" id="3.30.450.350">
    <property type="entry name" value="CHASE domain"/>
    <property type="match status" value="1"/>
</dbReference>
<evidence type="ECO:0000256" key="11">
    <source>
        <dbReference type="SAM" id="Phobius"/>
    </source>
</evidence>
<dbReference type="SUPFAM" id="SSF55874">
    <property type="entry name" value="ATPase domain of HSP90 chaperone/DNA topoisomerase II/histidine kinase"/>
    <property type="match status" value="1"/>
</dbReference>
<gene>
    <name evidence="14" type="ORF">GPICK_11520</name>
</gene>
<keyword evidence="4" id="KW-0597">Phosphoprotein</keyword>
<dbReference type="InterPro" id="IPR050351">
    <property type="entry name" value="BphY/WalK/GraS-like"/>
</dbReference>
<evidence type="ECO:0000256" key="8">
    <source>
        <dbReference type="ARBA" id="ARBA00022989"/>
    </source>
</evidence>
<evidence type="ECO:0000256" key="10">
    <source>
        <dbReference type="SAM" id="Coils"/>
    </source>
</evidence>
<accession>A0A0B5BHE5</accession>
<feature type="transmembrane region" description="Helical" evidence="11">
    <location>
        <begin position="252"/>
        <end position="276"/>
    </location>
</feature>
<evidence type="ECO:0000256" key="3">
    <source>
        <dbReference type="ARBA" id="ARBA00012438"/>
    </source>
</evidence>
<name>A0A0B5BHE5_9BACT</name>
<dbReference type="AlphaFoldDB" id="A0A0B5BHE5"/>
<dbReference type="EMBL" id="CP009788">
    <property type="protein sequence ID" value="AJE03895.1"/>
    <property type="molecule type" value="Genomic_DNA"/>
</dbReference>
<dbReference type="PANTHER" id="PTHR42878:SF15">
    <property type="entry name" value="BACTERIOPHYTOCHROME"/>
    <property type="match status" value="1"/>
</dbReference>
<evidence type="ECO:0000256" key="1">
    <source>
        <dbReference type="ARBA" id="ARBA00000085"/>
    </source>
</evidence>
<evidence type="ECO:0000256" key="9">
    <source>
        <dbReference type="ARBA" id="ARBA00023136"/>
    </source>
</evidence>
<dbReference type="SMART" id="SM01079">
    <property type="entry name" value="CHASE"/>
    <property type="match status" value="1"/>
</dbReference>
<comment type="catalytic activity">
    <reaction evidence="1">
        <text>ATP + protein L-histidine = ADP + protein N-phospho-L-histidine.</text>
        <dbReference type="EC" id="2.7.13.3"/>
    </reaction>
</comment>
<comment type="subcellular location">
    <subcellularLocation>
        <location evidence="2">Membrane</location>
    </subcellularLocation>
</comment>
<dbReference type="Pfam" id="PF00512">
    <property type="entry name" value="HisKA"/>
    <property type="match status" value="1"/>
</dbReference>
<keyword evidence="5" id="KW-0808">Transferase</keyword>
<keyword evidence="6 11" id="KW-0812">Transmembrane</keyword>
<dbReference type="STRING" id="345632.GPICK_11520"/>
<dbReference type="FunFam" id="1.10.287.130:FF:000070">
    <property type="entry name" value="Histidine kinase sensor protein"/>
    <property type="match status" value="1"/>
</dbReference>
<protein>
    <recommendedName>
        <fullName evidence="3">histidine kinase</fullName>
        <ecNumber evidence="3">2.7.13.3</ecNumber>
    </recommendedName>
</protein>
<dbReference type="GO" id="GO:0007234">
    <property type="term" value="P:osmosensory signaling via phosphorelay pathway"/>
    <property type="evidence" value="ECO:0007669"/>
    <property type="project" value="TreeGrafter"/>
</dbReference>
<dbReference type="SMART" id="SM00387">
    <property type="entry name" value="HATPase_c"/>
    <property type="match status" value="1"/>
</dbReference>
<dbReference type="EC" id="2.7.13.3" evidence="3"/>
<dbReference type="Proteomes" id="UP000057609">
    <property type="component" value="Chromosome"/>
</dbReference>
<evidence type="ECO:0000259" key="12">
    <source>
        <dbReference type="PROSITE" id="PS50109"/>
    </source>
</evidence>
<dbReference type="PRINTS" id="PR00344">
    <property type="entry name" value="BCTRLSENSOR"/>
</dbReference>
<organism evidence="14 15">
    <name type="scientific">Geobacter pickeringii</name>
    <dbReference type="NCBI Taxonomy" id="345632"/>
    <lineage>
        <taxon>Bacteria</taxon>
        <taxon>Pseudomonadati</taxon>
        <taxon>Thermodesulfobacteriota</taxon>
        <taxon>Desulfuromonadia</taxon>
        <taxon>Geobacterales</taxon>
        <taxon>Geobacteraceae</taxon>
        <taxon>Geobacter</taxon>
    </lineage>
</organism>
<dbReference type="OrthoDB" id="5522855at2"/>
<dbReference type="PANTHER" id="PTHR42878">
    <property type="entry name" value="TWO-COMPONENT HISTIDINE KINASE"/>
    <property type="match status" value="1"/>
</dbReference>
<dbReference type="KEGG" id="gpi:GPICK_11520"/>
<dbReference type="SMART" id="SM00388">
    <property type="entry name" value="HisKA"/>
    <property type="match status" value="1"/>
</dbReference>
<evidence type="ECO:0000256" key="4">
    <source>
        <dbReference type="ARBA" id="ARBA00022553"/>
    </source>
</evidence>
<dbReference type="GO" id="GO:0030295">
    <property type="term" value="F:protein kinase activator activity"/>
    <property type="evidence" value="ECO:0007669"/>
    <property type="project" value="TreeGrafter"/>
</dbReference>
<dbReference type="InterPro" id="IPR005467">
    <property type="entry name" value="His_kinase_dom"/>
</dbReference>
<feature type="domain" description="Histidine kinase" evidence="12">
    <location>
        <begin position="345"/>
        <end position="555"/>
    </location>
</feature>
<dbReference type="InterPro" id="IPR036890">
    <property type="entry name" value="HATPase_C_sf"/>
</dbReference>
<dbReference type="CDD" id="cd00082">
    <property type="entry name" value="HisKA"/>
    <property type="match status" value="1"/>
</dbReference>
<dbReference type="Gene3D" id="3.30.565.10">
    <property type="entry name" value="Histidine kinase-like ATPase, C-terminal domain"/>
    <property type="match status" value="1"/>
</dbReference>
<dbReference type="PROSITE" id="PS50109">
    <property type="entry name" value="HIS_KIN"/>
    <property type="match status" value="1"/>
</dbReference>
<keyword evidence="9 11" id="KW-0472">Membrane</keyword>
<feature type="domain" description="CHASE" evidence="13">
    <location>
        <begin position="102"/>
        <end position="193"/>
    </location>
</feature>
<dbReference type="GO" id="GO:0000155">
    <property type="term" value="F:phosphorelay sensor kinase activity"/>
    <property type="evidence" value="ECO:0007669"/>
    <property type="project" value="InterPro"/>
</dbReference>
<evidence type="ECO:0000313" key="15">
    <source>
        <dbReference type="Proteomes" id="UP000057609"/>
    </source>
</evidence>
<sequence>MNMSRAAGWAALVFFAFMAVGTLIVEQVEKTREHDRRQIVSQLAASSAYTLERQLSRSLSATYALASILHQYGEVRDFDELAREMIRTYGGISSLQLAPGGVIFNIYPLAGNEKAFGHDLLRDPQRRTEALKAIESRQLTLAGPVKLIQGGVGVIGRLPVFVRGGETGERFWGFATVLMRLEDLLVASNLAQLEQHGYAYDLARLNPDTTRWESFARSRRPLAAGPVNFVFDVPNGKWRLSMTPASGWRTSLVVALDYALLAIFSVAVTALIYILLRQPELLQVVVQKRTAELCESNRRLEDEIRQRTRAEKEVRRLNAELEQRVRERTSQLEVSNRELESFSYSVSHDLRAPLRHIEGYSRILLDDFGDRIGEEEKQYLERICRSSDRMKELIDNLLKLARFSRWDLQMKSVDLSSLARQVAEELQSEEPQRRVTFRIADKLTVFADAELIRIALENLLGNAWKYTGRTENAVIEFDAAESDGRRVFFVRDNGAGFEMKHADKLFGVFQRLHSATEFEGVGIGLATVQRIVQRHGGRIWAEGEMGKGATFYFTL</sequence>
<evidence type="ECO:0000256" key="7">
    <source>
        <dbReference type="ARBA" id="ARBA00022777"/>
    </source>
</evidence>
<dbReference type="InterPro" id="IPR004358">
    <property type="entry name" value="Sig_transdc_His_kin-like_C"/>
</dbReference>
<keyword evidence="8 11" id="KW-1133">Transmembrane helix</keyword>
<proteinExistence type="predicted"/>
<dbReference type="FunFam" id="3.30.565.10:FF:000006">
    <property type="entry name" value="Sensor histidine kinase WalK"/>
    <property type="match status" value="1"/>
</dbReference>
<dbReference type="Gene3D" id="1.10.287.130">
    <property type="match status" value="1"/>
</dbReference>
<evidence type="ECO:0000256" key="2">
    <source>
        <dbReference type="ARBA" id="ARBA00004370"/>
    </source>
</evidence>
<evidence type="ECO:0000313" key="14">
    <source>
        <dbReference type="EMBL" id="AJE03895.1"/>
    </source>
</evidence>
<dbReference type="InterPro" id="IPR003594">
    <property type="entry name" value="HATPase_dom"/>
</dbReference>
<dbReference type="InterPro" id="IPR036097">
    <property type="entry name" value="HisK_dim/P_sf"/>
</dbReference>
<dbReference type="HOGENOM" id="CLU_000445_114_62_7"/>
<dbReference type="PROSITE" id="PS50839">
    <property type="entry name" value="CHASE"/>
    <property type="match status" value="1"/>
</dbReference>
<keyword evidence="10" id="KW-0175">Coiled coil</keyword>
<keyword evidence="7 14" id="KW-0418">Kinase</keyword>
<evidence type="ECO:0000256" key="6">
    <source>
        <dbReference type="ARBA" id="ARBA00022692"/>
    </source>
</evidence>
<dbReference type="InterPro" id="IPR006189">
    <property type="entry name" value="CHASE_dom"/>
</dbReference>
<dbReference type="Pfam" id="PF03924">
    <property type="entry name" value="CHASE"/>
    <property type="match status" value="1"/>
</dbReference>
<reference evidence="14 15" key="1">
    <citation type="journal article" date="2015" name="Genome Announc.">
        <title>Complete Genome of Geobacter pickeringii G13T, a Metal-Reducing Isolate from Sedimentary Kaolin Deposits.</title>
        <authorList>
            <person name="Badalamenti J.P."/>
            <person name="Bond D.R."/>
        </authorList>
    </citation>
    <scope>NUCLEOTIDE SEQUENCE [LARGE SCALE GENOMIC DNA]</scope>
    <source>
        <strain evidence="14 15">G13</strain>
    </source>
</reference>
<evidence type="ECO:0000259" key="13">
    <source>
        <dbReference type="PROSITE" id="PS50839"/>
    </source>
</evidence>
<feature type="transmembrane region" description="Helical" evidence="11">
    <location>
        <begin position="6"/>
        <end position="25"/>
    </location>
</feature>
<dbReference type="GO" id="GO:0000156">
    <property type="term" value="F:phosphorelay response regulator activity"/>
    <property type="evidence" value="ECO:0007669"/>
    <property type="project" value="TreeGrafter"/>
</dbReference>
<dbReference type="GO" id="GO:0016020">
    <property type="term" value="C:membrane"/>
    <property type="evidence" value="ECO:0007669"/>
    <property type="project" value="UniProtKB-SubCell"/>
</dbReference>
<dbReference type="Pfam" id="PF02518">
    <property type="entry name" value="HATPase_c"/>
    <property type="match status" value="1"/>
</dbReference>
<feature type="coiled-coil region" evidence="10">
    <location>
        <begin position="300"/>
        <end position="338"/>
    </location>
</feature>
<evidence type="ECO:0000256" key="5">
    <source>
        <dbReference type="ARBA" id="ARBA00022679"/>
    </source>
</evidence>
<keyword evidence="15" id="KW-1185">Reference proteome</keyword>
<dbReference type="InterPro" id="IPR042240">
    <property type="entry name" value="CHASE_sf"/>
</dbReference>
<dbReference type="SUPFAM" id="SSF47384">
    <property type="entry name" value="Homodimeric domain of signal transducing histidine kinase"/>
    <property type="match status" value="1"/>
</dbReference>